<dbReference type="CDD" id="cd17546">
    <property type="entry name" value="REC_hyHK_CKI1_RcsC-like"/>
    <property type="match status" value="1"/>
</dbReference>
<feature type="domain" description="Response regulatory" evidence="5">
    <location>
        <begin position="543"/>
        <end position="683"/>
    </location>
</feature>
<dbReference type="InterPro" id="IPR036097">
    <property type="entry name" value="HisK_dim/P_sf"/>
</dbReference>
<dbReference type="InterPro" id="IPR011006">
    <property type="entry name" value="CheY-like_superfamily"/>
</dbReference>
<sequence>MIILRDITELVQKEYHRSMTKLSEIMVASTSHDMRTPLNTIINMHSLIEMKVSNDPDVLHWLQIARSSSNLLLFLVNDTLDYFQIKSGKFKIKQAPWNLKMVAESCFQLISIQMQKKQQEQVLDIDESFDNEEFIIDGQRISQVLVNLLSNAHKFTPKGGYIKIEIQKLFNYPIKRKLVRVKQLTAKRPSLQESSEQCLIAEVRRSSIITPNLQTSNTNLSPQVPHLNHENVLQPSTSNLKDSSDPAGSGGNHNHTYTTEEKFTLISRVKLCIEDNGMGIKEEDKAKLFRMFGKVGFNNEKINPHGIGLGLTICNKILGQMGSELQVESEYGKGTRFYFLLDIQQELPKEELKRLHGLQVAQAIENRRLQQSGRQMQESNGPMQQLLLVPRRVQYMQQEAEQSMIINNENETSQVNLLIKDLKPKHANPEVYHIQSEQNNNEMPETSGRLGMIHFQVPTFNDFPQLLTNNEPKSLMQSLTQQQVQRVQGSSRNNPINQIVIEDAIQSPNNIDIEFSSSSSAIQLQQNHTPTDQISTKCTKCPKILIVDDNAFNISTLRLIIDMCNGKPIVCEEAFNGQEAVDLCKKRFMVECGCPRYYPIIFMDISMPVLDGYQASRFIRELEKHYLNQGLERKRSSKRSFIVGLTAHFTDTYQNHCYDSGMDEYMPKPIDQKNLRKVLCQVLIQE</sequence>
<dbReference type="OrthoDB" id="60033at2759"/>
<dbReference type="PROSITE" id="PS50109">
    <property type="entry name" value="HIS_KIN"/>
    <property type="match status" value="1"/>
</dbReference>
<dbReference type="InterPro" id="IPR005467">
    <property type="entry name" value="His_kinase_dom"/>
</dbReference>
<feature type="region of interest" description="Disordered" evidence="3">
    <location>
        <begin position="214"/>
        <end position="256"/>
    </location>
</feature>
<dbReference type="Gene3D" id="1.10.287.130">
    <property type="match status" value="1"/>
</dbReference>
<dbReference type="PROSITE" id="PS50110">
    <property type="entry name" value="RESPONSE_REGULATORY"/>
    <property type="match status" value="1"/>
</dbReference>
<dbReference type="SMART" id="SM00388">
    <property type="entry name" value="HisKA"/>
    <property type="match status" value="1"/>
</dbReference>
<dbReference type="InterPro" id="IPR003661">
    <property type="entry name" value="HisK_dim/P_dom"/>
</dbReference>
<accession>A0A8J8P1C9</accession>
<reference evidence="6" key="1">
    <citation type="submission" date="2019-06" db="EMBL/GenBank/DDBJ databases">
        <authorList>
            <person name="Zheng W."/>
        </authorList>
    </citation>
    <scope>NUCLEOTIDE SEQUENCE</scope>
    <source>
        <strain evidence="6">QDHG01</strain>
    </source>
</reference>
<evidence type="ECO:0000256" key="1">
    <source>
        <dbReference type="ARBA" id="ARBA00022553"/>
    </source>
</evidence>
<keyword evidence="1 2" id="KW-0597">Phosphoprotein</keyword>
<evidence type="ECO:0000259" key="5">
    <source>
        <dbReference type="PROSITE" id="PS50110"/>
    </source>
</evidence>
<evidence type="ECO:0000256" key="3">
    <source>
        <dbReference type="SAM" id="MobiDB-lite"/>
    </source>
</evidence>
<proteinExistence type="predicted"/>
<dbReference type="SUPFAM" id="SSF52172">
    <property type="entry name" value="CheY-like"/>
    <property type="match status" value="1"/>
</dbReference>
<dbReference type="InterPro" id="IPR003594">
    <property type="entry name" value="HATPase_dom"/>
</dbReference>
<dbReference type="InterPro" id="IPR004358">
    <property type="entry name" value="Sig_transdc_His_kin-like_C"/>
</dbReference>
<protein>
    <submittedName>
        <fullName evidence="6">Uncharacterized protein</fullName>
    </submittedName>
</protein>
<feature type="compositionally biased region" description="Polar residues" evidence="3">
    <location>
        <begin position="231"/>
        <end position="241"/>
    </location>
</feature>
<dbReference type="AlphaFoldDB" id="A0A8J8P1C9"/>
<dbReference type="InterPro" id="IPR001789">
    <property type="entry name" value="Sig_transdc_resp-reg_receiver"/>
</dbReference>
<evidence type="ECO:0000256" key="2">
    <source>
        <dbReference type="PROSITE-ProRule" id="PRU00169"/>
    </source>
</evidence>
<dbReference type="Pfam" id="PF02518">
    <property type="entry name" value="HATPase_c"/>
    <property type="match status" value="1"/>
</dbReference>
<dbReference type="EMBL" id="RRYP01001654">
    <property type="protein sequence ID" value="TNV85651.1"/>
    <property type="molecule type" value="Genomic_DNA"/>
</dbReference>
<dbReference type="InterPro" id="IPR050956">
    <property type="entry name" value="2C_system_His_kinase"/>
</dbReference>
<dbReference type="PANTHER" id="PTHR43719:SF28">
    <property type="entry name" value="PEROXIDE STRESS-ACTIVATED HISTIDINE KINASE MAK1-RELATED"/>
    <property type="match status" value="1"/>
</dbReference>
<gene>
    <name evidence="6" type="ORF">FGO68_gene11967</name>
</gene>
<keyword evidence="7" id="KW-1185">Reference proteome</keyword>
<feature type="domain" description="Histidine kinase" evidence="4">
    <location>
        <begin position="29"/>
        <end position="345"/>
    </location>
</feature>
<dbReference type="SUPFAM" id="SSF47384">
    <property type="entry name" value="Homodimeric domain of signal transducing histidine kinase"/>
    <property type="match status" value="1"/>
</dbReference>
<dbReference type="Pfam" id="PF00072">
    <property type="entry name" value="Response_reg"/>
    <property type="match status" value="1"/>
</dbReference>
<comment type="caution">
    <text evidence="6">The sequence shown here is derived from an EMBL/GenBank/DDBJ whole genome shotgun (WGS) entry which is preliminary data.</text>
</comment>
<evidence type="ECO:0000313" key="7">
    <source>
        <dbReference type="Proteomes" id="UP000785679"/>
    </source>
</evidence>
<feature type="modified residue" description="4-aspartylphosphate" evidence="2">
    <location>
        <position position="604"/>
    </location>
</feature>
<dbReference type="Gene3D" id="3.30.565.10">
    <property type="entry name" value="Histidine kinase-like ATPase, C-terminal domain"/>
    <property type="match status" value="1"/>
</dbReference>
<dbReference type="CDD" id="cd00082">
    <property type="entry name" value="HisKA"/>
    <property type="match status" value="1"/>
</dbReference>
<dbReference type="PANTHER" id="PTHR43719">
    <property type="entry name" value="TWO-COMPONENT HISTIDINE KINASE"/>
    <property type="match status" value="1"/>
</dbReference>
<dbReference type="SMART" id="SM00387">
    <property type="entry name" value="HATPase_c"/>
    <property type="match status" value="1"/>
</dbReference>
<dbReference type="GO" id="GO:0000155">
    <property type="term" value="F:phosphorelay sensor kinase activity"/>
    <property type="evidence" value="ECO:0007669"/>
    <property type="project" value="InterPro"/>
</dbReference>
<organism evidence="6 7">
    <name type="scientific">Halteria grandinella</name>
    <dbReference type="NCBI Taxonomy" id="5974"/>
    <lineage>
        <taxon>Eukaryota</taxon>
        <taxon>Sar</taxon>
        <taxon>Alveolata</taxon>
        <taxon>Ciliophora</taxon>
        <taxon>Intramacronucleata</taxon>
        <taxon>Spirotrichea</taxon>
        <taxon>Stichotrichia</taxon>
        <taxon>Sporadotrichida</taxon>
        <taxon>Halteriidae</taxon>
        <taxon>Halteria</taxon>
    </lineage>
</organism>
<name>A0A8J8P1C9_HALGN</name>
<dbReference type="SUPFAM" id="SSF55874">
    <property type="entry name" value="ATPase domain of HSP90 chaperone/DNA topoisomerase II/histidine kinase"/>
    <property type="match status" value="2"/>
</dbReference>
<dbReference type="InterPro" id="IPR036890">
    <property type="entry name" value="HATPase_C_sf"/>
</dbReference>
<evidence type="ECO:0000313" key="6">
    <source>
        <dbReference type="EMBL" id="TNV85651.1"/>
    </source>
</evidence>
<dbReference type="Gene3D" id="3.40.50.2300">
    <property type="match status" value="1"/>
</dbReference>
<dbReference type="PRINTS" id="PR00344">
    <property type="entry name" value="BCTRLSENSOR"/>
</dbReference>
<evidence type="ECO:0000259" key="4">
    <source>
        <dbReference type="PROSITE" id="PS50109"/>
    </source>
</evidence>
<dbReference type="Proteomes" id="UP000785679">
    <property type="component" value="Unassembled WGS sequence"/>
</dbReference>
<dbReference type="SMART" id="SM00448">
    <property type="entry name" value="REC"/>
    <property type="match status" value="1"/>
</dbReference>
<dbReference type="Pfam" id="PF00512">
    <property type="entry name" value="HisKA"/>
    <property type="match status" value="1"/>
</dbReference>